<sequence>MPVINFDSIDAVPAGLKEFAKTEDGKVTVNVVPSVKLDEFRDKNISLSQQIEATGPILARIKEIAGDDLDAFSTDVQGLRDIAKRVQDGELKTNDQIEAAVADRIKAVKDGYEDNAKALRNELQVEKNKAVSLEQRLNQTRIDKDVTSVVILPESGVRPEALPDLLQRAYRLFKVEGDKLVPKNGEATIYGANGADPMTVNEWLVKLRDEAPHYFKGNAGGGANGGKDGKVGGYSQSEISKMTAAQKLALANSQTK</sequence>
<proteinExistence type="predicted"/>
<protein>
    <recommendedName>
        <fullName evidence="4">Phage protein</fullName>
    </recommendedName>
</protein>
<dbReference type="EMBL" id="KY629563">
    <property type="protein sequence ID" value="ARK07407.1"/>
    <property type="molecule type" value="Genomic_DNA"/>
</dbReference>
<dbReference type="OrthoDB" id="19784at10239"/>
<feature type="coiled-coil region" evidence="1">
    <location>
        <begin position="102"/>
        <end position="143"/>
    </location>
</feature>
<evidence type="ECO:0000313" key="2">
    <source>
        <dbReference type="EMBL" id="ARK07407.1"/>
    </source>
</evidence>
<gene>
    <name evidence="2" type="ORF">LAV_00007</name>
</gene>
<keyword evidence="3" id="KW-1185">Reference proteome</keyword>
<evidence type="ECO:0008006" key="4">
    <source>
        <dbReference type="Google" id="ProtNLM"/>
    </source>
</evidence>
<dbReference type="Proteomes" id="UP000223906">
    <property type="component" value="Segment"/>
</dbReference>
<reference evidence="2 3" key="1">
    <citation type="submission" date="2017-02" db="EMBL/GenBank/DDBJ databases">
        <title>The first characterized phage against a member of the ecologically important #sphingomonads reveals high dissimilarity against all other known phages.</title>
        <authorList>
            <person name="Nielsen T.K."/>
            <person name="Carstens A.B."/>
            <person name="Kot W."/>
            <person name="Lametsch R."/>
            <person name="Neve H."/>
            <person name="Hansen L.H."/>
        </authorList>
    </citation>
    <scope>NUCLEOTIDE SEQUENCE [LARGE SCALE GENOMIC DNA]</scope>
</reference>
<evidence type="ECO:0000313" key="3">
    <source>
        <dbReference type="Proteomes" id="UP000223906"/>
    </source>
</evidence>
<accession>A0A1W6DWK8</accession>
<keyword evidence="1" id="KW-0175">Coiled coil</keyword>
<name>A0A1W6DWK8_9CAUD</name>
<organism evidence="2 3">
    <name type="scientific">Sphingobium phage Lacusarx</name>
    <dbReference type="NCBI Taxonomy" id="1980139"/>
    <lineage>
        <taxon>Viruses</taxon>
        <taxon>Duplodnaviria</taxon>
        <taxon>Heunggongvirae</taxon>
        <taxon>Uroviricota</taxon>
        <taxon>Caudoviricetes</taxon>
        <taxon>Lacusarxvirus</taxon>
        <taxon>Lacusarxvirus lacusarx</taxon>
    </lineage>
</organism>
<evidence type="ECO:0000256" key="1">
    <source>
        <dbReference type="SAM" id="Coils"/>
    </source>
</evidence>